<dbReference type="InterPro" id="IPR016007">
    <property type="entry name" value="Alpha_rhamnosid"/>
</dbReference>
<dbReference type="Gene3D" id="1.50.10.10">
    <property type="match status" value="1"/>
</dbReference>
<dbReference type="InterPro" id="IPR008979">
    <property type="entry name" value="Galactose-bd-like_sf"/>
</dbReference>
<evidence type="ECO:0000256" key="1">
    <source>
        <dbReference type="ARBA" id="ARBA00001445"/>
    </source>
</evidence>
<dbReference type="EC" id="3.2.1.40" evidence="2"/>
<dbReference type="SUPFAM" id="SSF49785">
    <property type="entry name" value="Galactose-binding domain-like"/>
    <property type="match status" value="1"/>
</dbReference>
<dbReference type="Gene3D" id="2.60.120.260">
    <property type="entry name" value="Galactose-binding domain-like"/>
    <property type="match status" value="2"/>
</dbReference>
<gene>
    <name evidence="9" type="ORF">EZS26_002907</name>
</gene>
<evidence type="ECO:0000256" key="3">
    <source>
        <dbReference type="ARBA" id="ARBA00022801"/>
    </source>
</evidence>
<keyword evidence="3" id="KW-0378">Hydrolase</keyword>
<accession>A0A5M8NWA7</accession>
<evidence type="ECO:0000259" key="5">
    <source>
        <dbReference type="Pfam" id="PF05592"/>
    </source>
</evidence>
<feature type="domain" description="Alpha-L-rhamnosidase concanavalin-like" evidence="5">
    <location>
        <begin position="349"/>
        <end position="459"/>
    </location>
</feature>
<dbReference type="Pfam" id="PF08531">
    <property type="entry name" value="Bac_rhamnosid_N"/>
    <property type="match status" value="1"/>
</dbReference>
<evidence type="ECO:0000256" key="2">
    <source>
        <dbReference type="ARBA" id="ARBA00012652"/>
    </source>
</evidence>
<dbReference type="PANTHER" id="PTHR33307:SF6">
    <property type="entry name" value="ALPHA-RHAMNOSIDASE (EUROFUNG)-RELATED"/>
    <property type="match status" value="1"/>
</dbReference>
<evidence type="ECO:0000256" key="4">
    <source>
        <dbReference type="SAM" id="SignalP"/>
    </source>
</evidence>
<dbReference type="AlphaFoldDB" id="A0A5M8NWA7"/>
<sequence length="901" mass="102290">MRAFYLSILSFCMMSLTLFAQATPDHLRCEHLVNPLGIDTPAPRLSWQLNDTRYGASQTAYRIIVGTDSAAVAGGRGEIWDTRQIASDRIQTTYAGSPLVPFTRYFWSVRIWDQDSVESTPAVASFETGMMDMKNWKGAWISDGHHLNGNSIHVKPAPYFRKEFEASKKISSARAYIAVAGLYEFYVNGEKIGNHRLDPMFTRFDRRNLYVTYDVTEQLQSGRNVVGVLLGNGWYNHQSTAVWYFDRAPWRDRPAFCMDVRITYEDGSVETIITERDWKTALSPVIFNSIYTAEHYDARLEQPGWNQPGFDDSKWKKVVYRSAPSRQIVAQQLHPIRNVEKVTVKDFTKVNDRTYVYNLGRNIAGVSQLRVKGETGTEIRLKHAEIQRPDGTLYMTNIDEHYRPTDDSDPFQTDIFILSGKGEEVFMPRFNYKGFQYVEVTASQPITLMQDDLTGWFMHSDVPPIGQVETSNPIINRIWWATNNAYLSNLFGYPTDCPHREKNGWTGDANIAIETGLYNFDGITVYEKWLADHRDEQQPNGVFPNIIPTSGWGYDWGNGLDWTSTIAIIPWEIYLFYGDSRLLSDCYENIKLYLDHVTELYPSGLTDWGLGDWVPVKSQTPVKFTSSIYYYIDATILANAARLFGKDDDAIRYASLAKKIKDTFNNSYLDREKGIYGQGVQTELSTALKWGIVPDELKAKVAANLAKRVAADNNHIDVGLLGSKAILNALSENGYADLAFKLAAQETYPSWGYWMVHDQASTLYEAWNAIGDANETSLNHIMFGEIGAWFYKALGGIHPDPAQPGFKNTLLKPNFVTGLNHASVAFQSPYGTIESRWERKKKDIVYRVTIPANAIADFYLPDGYKMGKVYLSDGKPVALTEIEKGVYKLVSGSYEFEIKRH</sequence>
<dbReference type="PIRSF" id="PIRSF010631">
    <property type="entry name" value="A-rhamnsds"/>
    <property type="match status" value="1"/>
</dbReference>
<comment type="caution">
    <text evidence="9">The sequence shown here is derived from an EMBL/GenBank/DDBJ whole genome shotgun (WGS) entry which is preliminary data.</text>
</comment>
<feature type="chain" id="PRO_5024435570" description="alpha-L-rhamnosidase" evidence="4">
    <location>
        <begin position="23"/>
        <end position="901"/>
    </location>
</feature>
<protein>
    <recommendedName>
        <fullName evidence="2">alpha-L-rhamnosidase</fullName>
        <ecNumber evidence="2">3.2.1.40</ecNumber>
    </recommendedName>
</protein>
<feature type="domain" description="Alpha-L-rhamnosidase C-terminal" evidence="8">
    <location>
        <begin position="796"/>
        <end position="865"/>
    </location>
</feature>
<dbReference type="InterPro" id="IPR012341">
    <property type="entry name" value="6hp_glycosidase-like_sf"/>
</dbReference>
<feature type="domain" description="Alpha-L-rhamnosidase six-hairpin glycosidase" evidence="7">
    <location>
        <begin position="465"/>
        <end position="793"/>
    </location>
</feature>
<dbReference type="Proteomes" id="UP000324575">
    <property type="component" value="Unassembled WGS sequence"/>
</dbReference>
<dbReference type="InterPro" id="IPR035396">
    <property type="entry name" value="Bac_rhamnosid6H"/>
</dbReference>
<dbReference type="InterPro" id="IPR035398">
    <property type="entry name" value="Bac_rhamnosid_C"/>
</dbReference>
<proteinExistence type="predicted"/>
<dbReference type="SUPFAM" id="SSF48208">
    <property type="entry name" value="Six-hairpin glycosidases"/>
    <property type="match status" value="1"/>
</dbReference>
<dbReference type="Pfam" id="PF05592">
    <property type="entry name" value="Bac_rhamnosid"/>
    <property type="match status" value="1"/>
</dbReference>
<dbReference type="GO" id="GO:0005975">
    <property type="term" value="P:carbohydrate metabolic process"/>
    <property type="evidence" value="ECO:0007669"/>
    <property type="project" value="InterPro"/>
</dbReference>
<evidence type="ECO:0000259" key="7">
    <source>
        <dbReference type="Pfam" id="PF17389"/>
    </source>
</evidence>
<dbReference type="PANTHER" id="PTHR33307">
    <property type="entry name" value="ALPHA-RHAMNOSIDASE (EUROFUNG)"/>
    <property type="match status" value="1"/>
</dbReference>
<dbReference type="GO" id="GO:0030596">
    <property type="term" value="F:alpha-L-rhamnosidase activity"/>
    <property type="evidence" value="ECO:0007669"/>
    <property type="project" value="UniProtKB-EC"/>
</dbReference>
<dbReference type="Pfam" id="PF17390">
    <property type="entry name" value="Bac_rhamnosid_C"/>
    <property type="match status" value="1"/>
</dbReference>
<dbReference type="InterPro" id="IPR008928">
    <property type="entry name" value="6-hairpin_glycosidase_sf"/>
</dbReference>
<reference evidence="9 10" key="1">
    <citation type="submission" date="2019-03" db="EMBL/GenBank/DDBJ databases">
        <title>Single cell metagenomics reveals metabolic interactions within the superorganism composed of flagellate Streblomastix strix and complex community of Bacteroidetes bacteria on its surface.</title>
        <authorList>
            <person name="Treitli S.C."/>
            <person name="Kolisko M."/>
            <person name="Husnik F."/>
            <person name="Keeling P."/>
            <person name="Hampl V."/>
        </authorList>
    </citation>
    <scope>NUCLEOTIDE SEQUENCE [LARGE SCALE GENOMIC DNA]</scope>
    <source>
        <strain evidence="9">St1</strain>
    </source>
</reference>
<evidence type="ECO:0000259" key="6">
    <source>
        <dbReference type="Pfam" id="PF08531"/>
    </source>
</evidence>
<dbReference type="InterPro" id="IPR013737">
    <property type="entry name" value="Bac_rhamnosid_N"/>
</dbReference>
<dbReference type="EMBL" id="SNRX01000037">
    <property type="protein sequence ID" value="KAA6300950.1"/>
    <property type="molecule type" value="Genomic_DNA"/>
</dbReference>
<feature type="signal peptide" evidence="4">
    <location>
        <begin position="1"/>
        <end position="22"/>
    </location>
</feature>
<dbReference type="Gene3D" id="2.60.40.10">
    <property type="entry name" value="Immunoglobulins"/>
    <property type="match status" value="1"/>
</dbReference>
<dbReference type="InterPro" id="IPR008902">
    <property type="entry name" value="Rhamnosid_concanavalin"/>
</dbReference>
<organism evidence="9 10">
    <name type="scientific">Candidatus Ordinivivax streblomastigis</name>
    <dbReference type="NCBI Taxonomy" id="2540710"/>
    <lineage>
        <taxon>Bacteria</taxon>
        <taxon>Pseudomonadati</taxon>
        <taxon>Bacteroidota</taxon>
        <taxon>Bacteroidia</taxon>
        <taxon>Bacteroidales</taxon>
        <taxon>Candidatus Ordinivivax</taxon>
    </lineage>
</organism>
<comment type="catalytic activity">
    <reaction evidence="1">
        <text>Hydrolysis of terminal non-reducing alpha-L-rhamnose residues in alpha-L-rhamnosides.</text>
        <dbReference type="EC" id="3.2.1.40"/>
    </reaction>
</comment>
<dbReference type="Gene3D" id="2.60.420.10">
    <property type="entry name" value="Maltose phosphorylase, domain 3"/>
    <property type="match status" value="1"/>
</dbReference>
<feature type="domain" description="Bacterial alpha-L-rhamnosidase N-terminal" evidence="6">
    <location>
        <begin position="168"/>
        <end position="340"/>
    </location>
</feature>
<keyword evidence="4" id="KW-0732">Signal</keyword>
<evidence type="ECO:0000313" key="9">
    <source>
        <dbReference type="EMBL" id="KAA6300950.1"/>
    </source>
</evidence>
<evidence type="ECO:0000313" key="10">
    <source>
        <dbReference type="Proteomes" id="UP000324575"/>
    </source>
</evidence>
<name>A0A5M8NWA7_9BACT</name>
<dbReference type="Pfam" id="PF25788">
    <property type="entry name" value="Ig_Rha78A_N"/>
    <property type="match status" value="1"/>
</dbReference>
<dbReference type="InterPro" id="IPR013783">
    <property type="entry name" value="Ig-like_fold"/>
</dbReference>
<evidence type="ECO:0000259" key="8">
    <source>
        <dbReference type="Pfam" id="PF17390"/>
    </source>
</evidence>
<dbReference type="Pfam" id="PF17389">
    <property type="entry name" value="Bac_rhamnosid6H"/>
    <property type="match status" value="1"/>
</dbReference>